<feature type="region of interest" description="Disordered" evidence="1">
    <location>
        <begin position="152"/>
        <end position="197"/>
    </location>
</feature>
<feature type="compositionally biased region" description="Pro residues" evidence="1">
    <location>
        <begin position="170"/>
        <end position="181"/>
    </location>
</feature>
<sequence length="197" mass="20528">MTKTILFICTVGILLGSVTAQYAVSSAHQDCGGQCSTNTTCCGSDSFCAGPIESHRCCPSNTGFCGCLSNRAYCSGSVYNQTGQTPGTDSFGTCYDTSAATCSYDPNPNIWIVCPKTYTACPSNSFYLCCSPDQECQTTSASAYAICGSKTSSTTKAASSSSTKATTPSHPLPPPSQPQPPSHHVTEKDTHAPPTKH</sequence>
<reference evidence="3 4" key="1">
    <citation type="journal article" date="2018" name="Genome Biol. Evol.">
        <title>Multiple Roots of Fruiting Body Formation in Amoebozoa.</title>
        <authorList>
            <person name="Hillmann F."/>
            <person name="Forbes G."/>
            <person name="Novohradska S."/>
            <person name="Ferling I."/>
            <person name="Riege K."/>
            <person name="Groth M."/>
            <person name="Westermann M."/>
            <person name="Marz M."/>
            <person name="Spaller T."/>
            <person name="Winckler T."/>
            <person name="Schaap P."/>
            <person name="Glockner G."/>
        </authorList>
    </citation>
    <scope>NUCLEOTIDE SEQUENCE [LARGE SCALE GENOMIC DNA]</scope>
    <source>
        <strain evidence="3 4">Jena</strain>
    </source>
</reference>
<dbReference type="EMBL" id="MDYQ01000206">
    <property type="protein sequence ID" value="PRP78901.1"/>
    <property type="molecule type" value="Genomic_DNA"/>
</dbReference>
<evidence type="ECO:0000256" key="2">
    <source>
        <dbReference type="SAM" id="SignalP"/>
    </source>
</evidence>
<feature type="compositionally biased region" description="Low complexity" evidence="1">
    <location>
        <begin position="152"/>
        <end position="169"/>
    </location>
</feature>
<dbReference type="Proteomes" id="UP000241769">
    <property type="component" value="Unassembled WGS sequence"/>
</dbReference>
<evidence type="ECO:0000313" key="3">
    <source>
        <dbReference type="EMBL" id="PRP78901.1"/>
    </source>
</evidence>
<organism evidence="3 4">
    <name type="scientific">Planoprotostelium fungivorum</name>
    <dbReference type="NCBI Taxonomy" id="1890364"/>
    <lineage>
        <taxon>Eukaryota</taxon>
        <taxon>Amoebozoa</taxon>
        <taxon>Evosea</taxon>
        <taxon>Variosea</taxon>
        <taxon>Cavosteliida</taxon>
        <taxon>Cavosteliaceae</taxon>
        <taxon>Planoprotostelium</taxon>
    </lineage>
</organism>
<dbReference type="AlphaFoldDB" id="A0A2P6N4N6"/>
<evidence type="ECO:0000313" key="4">
    <source>
        <dbReference type="Proteomes" id="UP000241769"/>
    </source>
</evidence>
<accession>A0A2P6N4N6</accession>
<feature type="chain" id="PRO_5015201998" evidence="2">
    <location>
        <begin position="21"/>
        <end position="197"/>
    </location>
</feature>
<gene>
    <name evidence="3" type="ORF">PROFUN_13340</name>
</gene>
<name>A0A2P6N4N6_9EUKA</name>
<keyword evidence="4" id="KW-1185">Reference proteome</keyword>
<comment type="caution">
    <text evidence="3">The sequence shown here is derived from an EMBL/GenBank/DDBJ whole genome shotgun (WGS) entry which is preliminary data.</text>
</comment>
<proteinExistence type="predicted"/>
<keyword evidence="2" id="KW-0732">Signal</keyword>
<feature type="signal peptide" evidence="2">
    <location>
        <begin position="1"/>
        <end position="20"/>
    </location>
</feature>
<protein>
    <submittedName>
        <fullName evidence="3">Uncharacterized protein</fullName>
    </submittedName>
</protein>
<evidence type="ECO:0000256" key="1">
    <source>
        <dbReference type="SAM" id="MobiDB-lite"/>
    </source>
</evidence>
<dbReference type="InParanoid" id="A0A2P6N4N6"/>